<reference evidence="2" key="1">
    <citation type="submission" date="2022-08" db="EMBL/GenBank/DDBJ databases">
        <authorList>
            <person name="Kallberg Y."/>
            <person name="Tangrot J."/>
            <person name="Rosling A."/>
        </authorList>
    </citation>
    <scope>NUCLEOTIDE SEQUENCE</scope>
    <source>
        <strain evidence="2">Wild A</strain>
    </source>
</reference>
<evidence type="ECO:0000313" key="2">
    <source>
        <dbReference type="EMBL" id="CAI2193819.1"/>
    </source>
</evidence>
<organism evidence="2 3">
    <name type="scientific">Funneliformis geosporum</name>
    <dbReference type="NCBI Taxonomy" id="1117311"/>
    <lineage>
        <taxon>Eukaryota</taxon>
        <taxon>Fungi</taxon>
        <taxon>Fungi incertae sedis</taxon>
        <taxon>Mucoromycota</taxon>
        <taxon>Glomeromycotina</taxon>
        <taxon>Glomeromycetes</taxon>
        <taxon>Glomerales</taxon>
        <taxon>Glomeraceae</taxon>
        <taxon>Funneliformis</taxon>
    </lineage>
</organism>
<dbReference type="Proteomes" id="UP001153678">
    <property type="component" value="Unassembled WGS sequence"/>
</dbReference>
<gene>
    <name evidence="2" type="ORF">FWILDA_LOCUS16267</name>
</gene>
<evidence type="ECO:0000313" key="3">
    <source>
        <dbReference type="Proteomes" id="UP001153678"/>
    </source>
</evidence>
<feature type="compositionally biased region" description="Basic and acidic residues" evidence="1">
    <location>
        <begin position="9"/>
        <end position="19"/>
    </location>
</feature>
<dbReference type="OrthoDB" id="10619834at2759"/>
<dbReference type="InterPro" id="IPR032675">
    <property type="entry name" value="LRR_dom_sf"/>
</dbReference>
<feature type="region of interest" description="Disordered" evidence="1">
    <location>
        <begin position="1"/>
        <end position="143"/>
    </location>
</feature>
<dbReference type="AlphaFoldDB" id="A0A9W4X8C5"/>
<accession>A0A9W4X8C5</accession>
<dbReference type="EMBL" id="CAMKVN010010059">
    <property type="protein sequence ID" value="CAI2193819.1"/>
    <property type="molecule type" value="Genomic_DNA"/>
</dbReference>
<dbReference type="Gene3D" id="3.80.10.10">
    <property type="entry name" value="Ribonuclease Inhibitor"/>
    <property type="match status" value="1"/>
</dbReference>
<proteinExistence type="predicted"/>
<sequence>MEDNNNSEPVEKEEIKSQDLEEDQIPATETNQNEETDPNLIKKEEEVETETVTETKNEEPKEDLSITPEQVKAHADEIVQETEEINEKVETNIENKEETQKSEVEQVEQKEDNKSEENKEEEIAETKAEVSEPQEPQLGITEDANRKAVVQEVKRLSELFATEHDRKIKIYFATETAPQDKLGDKENWELLLKPSTFPSESLAIKEMFNISFPSSETETELLDISNAVNEEQLAKSAIKLMIDYDLASDKEYAIQVSYHSESPFRKQLEKLVVTTPLELEIETLREVKISPKDFAKLTKQKKGLENSLRDSVKKETIAVAGTLTGDLIVENYVQLEELDLSEHELTSLTIINCPELRKINARNNQITQLDINRTKLNEENEPINNK</sequence>
<feature type="compositionally biased region" description="Basic and acidic residues" evidence="1">
    <location>
        <begin position="85"/>
        <end position="117"/>
    </location>
</feature>
<feature type="non-terminal residue" evidence="2">
    <location>
        <position position="386"/>
    </location>
</feature>
<name>A0A9W4X8C5_9GLOM</name>
<keyword evidence="3" id="KW-1185">Reference proteome</keyword>
<protein>
    <submittedName>
        <fullName evidence="2">8678_t:CDS:1</fullName>
    </submittedName>
</protein>
<feature type="compositionally biased region" description="Basic and acidic residues" evidence="1">
    <location>
        <begin position="53"/>
        <end position="64"/>
    </location>
</feature>
<evidence type="ECO:0000256" key="1">
    <source>
        <dbReference type="SAM" id="MobiDB-lite"/>
    </source>
</evidence>
<comment type="caution">
    <text evidence="2">The sequence shown here is derived from an EMBL/GenBank/DDBJ whole genome shotgun (WGS) entry which is preliminary data.</text>
</comment>